<name>A0A915KHI6_ROMCU</name>
<keyword evidence="1" id="KW-0812">Transmembrane</keyword>
<protein>
    <submittedName>
        <fullName evidence="3">Uncharacterized protein</fullName>
    </submittedName>
</protein>
<evidence type="ECO:0000256" key="1">
    <source>
        <dbReference type="SAM" id="Phobius"/>
    </source>
</evidence>
<sequence>FCNFCQFLTGVAIVICGIQNWRYSSRFYHFAHGIWGGTLIMLSASHNLACTIAELTVLEIVRQMFDVLVASLIVPILALLFALEYMSDSYYSHFSDNFYCEGCFSMHWHSKIYEKLDVNSSIDECLQIRLEIQPYEFYSHVMATLKCNEPLVTQLCHPNVQAVTFDVCGFMANAWLFILLVPLNSIKSYYIVGQAFSVCRNVKNFCNWRVVDDRTNL</sequence>
<keyword evidence="1" id="KW-1133">Transmembrane helix</keyword>
<feature type="transmembrane region" description="Helical" evidence="1">
    <location>
        <begin position="30"/>
        <end position="53"/>
    </location>
</feature>
<reference evidence="3" key="1">
    <citation type="submission" date="2022-11" db="UniProtKB">
        <authorList>
            <consortium name="WormBaseParasite"/>
        </authorList>
    </citation>
    <scope>IDENTIFICATION</scope>
</reference>
<feature type="transmembrane region" description="Helical" evidence="1">
    <location>
        <begin position="65"/>
        <end position="83"/>
    </location>
</feature>
<dbReference type="WBParaSite" id="nRc.2.0.1.t38298-RA">
    <property type="protein sequence ID" value="nRc.2.0.1.t38298-RA"/>
    <property type="gene ID" value="nRc.2.0.1.g38298"/>
</dbReference>
<dbReference type="Proteomes" id="UP000887565">
    <property type="component" value="Unplaced"/>
</dbReference>
<evidence type="ECO:0000313" key="2">
    <source>
        <dbReference type="Proteomes" id="UP000887565"/>
    </source>
</evidence>
<evidence type="ECO:0000313" key="3">
    <source>
        <dbReference type="WBParaSite" id="nRc.2.0.1.t38298-RA"/>
    </source>
</evidence>
<dbReference type="AlphaFoldDB" id="A0A915KHI6"/>
<accession>A0A915KHI6</accession>
<proteinExistence type="predicted"/>
<organism evidence="2 3">
    <name type="scientific">Romanomermis culicivorax</name>
    <name type="common">Nematode worm</name>
    <dbReference type="NCBI Taxonomy" id="13658"/>
    <lineage>
        <taxon>Eukaryota</taxon>
        <taxon>Metazoa</taxon>
        <taxon>Ecdysozoa</taxon>
        <taxon>Nematoda</taxon>
        <taxon>Enoplea</taxon>
        <taxon>Dorylaimia</taxon>
        <taxon>Mermithida</taxon>
        <taxon>Mermithoidea</taxon>
        <taxon>Mermithidae</taxon>
        <taxon>Romanomermis</taxon>
    </lineage>
</organism>
<keyword evidence="2" id="KW-1185">Reference proteome</keyword>
<keyword evidence="1" id="KW-0472">Membrane</keyword>